<evidence type="ECO:0000313" key="1">
    <source>
        <dbReference type="EMBL" id="MBB6033759.1"/>
    </source>
</evidence>
<keyword evidence="2" id="KW-1185">Reference proteome</keyword>
<organism evidence="1 2">
    <name type="scientific">Phytomonospora endophytica</name>
    <dbReference type="NCBI Taxonomy" id="714109"/>
    <lineage>
        <taxon>Bacteria</taxon>
        <taxon>Bacillati</taxon>
        <taxon>Actinomycetota</taxon>
        <taxon>Actinomycetes</taxon>
        <taxon>Micromonosporales</taxon>
        <taxon>Micromonosporaceae</taxon>
        <taxon>Phytomonospora</taxon>
    </lineage>
</organism>
<protein>
    <recommendedName>
        <fullName evidence="3">DUF4279 domain-containing protein</fullName>
    </recommendedName>
</protein>
<reference evidence="1 2" key="1">
    <citation type="submission" date="2020-08" db="EMBL/GenBank/DDBJ databases">
        <title>Genomic Encyclopedia of Type Strains, Phase IV (KMG-IV): sequencing the most valuable type-strain genomes for metagenomic binning, comparative biology and taxonomic classification.</title>
        <authorList>
            <person name="Goeker M."/>
        </authorList>
    </citation>
    <scope>NUCLEOTIDE SEQUENCE [LARGE SCALE GENOMIC DNA]</scope>
    <source>
        <strain evidence="1 2">YIM 65646</strain>
    </source>
</reference>
<accession>A0A841FMC5</accession>
<dbReference type="Proteomes" id="UP000548476">
    <property type="component" value="Unassembled WGS sequence"/>
</dbReference>
<dbReference type="Pfam" id="PF14106">
    <property type="entry name" value="DUF4279"/>
    <property type="match status" value="1"/>
</dbReference>
<comment type="caution">
    <text evidence="1">The sequence shown here is derived from an EMBL/GenBank/DDBJ whole genome shotgun (WGS) entry which is preliminary data.</text>
</comment>
<evidence type="ECO:0000313" key="2">
    <source>
        <dbReference type="Proteomes" id="UP000548476"/>
    </source>
</evidence>
<sequence>MPEDVTVDAFEPSTKWSAGSILITSRTVSPDEISERLRLLPDEQFERGSLTSPRNPSSARRDSNLWARKSGLGSDADLAEHVGALVQLVTGCRDELRLLSVDCDLKLFLGFSSDNGQGGCVLPAPLLAEIGALGFDVVFDLYHPPEVSGAWTW</sequence>
<gene>
    <name evidence="1" type="ORF">HNR73_001609</name>
</gene>
<dbReference type="RefSeq" id="WP_184786624.1">
    <property type="nucleotide sequence ID" value="NZ_BONT01000013.1"/>
</dbReference>
<name>A0A841FMC5_9ACTN</name>
<evidence type="ECO:0008006" key="3">
    <source>
        <dbReference type="Google" id="ProtNLM"/>
    </source>
</evidence>
<dbReference type="AlphaFoldDB" id="A0A841FMC5"/>
<dbReference type="InterPro" id="IPR025459">
    <property type="entry name" value="DUF4279"/>
</dbReference>
<dbReference type="EMBL" id="JACHGT010000003">
    <property type="protein sequence ID" value="MBB6033759.1"/>
    <property type="molecule type" value="Genomic_DNA"/>
</dbReference>
<proteinExistence type="predicted"/>